<proteinExistence type="inferred from homology"/>
<dbReference type="Gene3D" id="3.40.50.150">
    <property type="entry name" value="Vaccinia Virus protein VP39"/>
    <property type="match status" value="1"/>
</dbReference>
<dbReference type="GO" id="GO:0003723">
    <property type="term" value="F:RNA binding"/>
    <property type="evidence" value="ECO:0007669"/>
    <property type="project" value="UniProtKB-KW"/>
</dbReference>
<dbReference type="Pfam" id="PF01479">
    <property type="entry name" value="S4"/>
    <property type="match status" value="1"/>
</dbReference>
<protein>
    <submittedName>
        <fullName evidence="5">TlyA family RNA methyltransferase</fullName>
    </submittedName>
</protein>
<comment type="caution">
    <text evidence="5">The sequence shown here is derived from an EMBL/GenBank/DDBJ whole genome shotgun (WGS) entry which is preliminary data.</text>
</comment>
<keyword evidence="5" id="KW-0489">Methyltransferase</keyword>
<evidence type="ECO:0000256" key="1">
    <source>
        <dbReference type="ARBA" id="ARBA00022884"/>
    </source>
</evidence>
<dbReference type="SUPFAM" id="SSF55174">
    <property type="entry name" value="Alpha-L RNA-binding motif"/>
    <property type="match status" value="1"/>
</dbReference>
<evidence type="ECO:0000256" key="2">
    <source>
        <dbReference type="ARBA" id="ARBA00029460"/>
    </source>
</evidence>
<dbReference type="GO" id="GO:0008168">
    <property type="term" value="F:methyltransferase activity"/>
    <property type="evidence" value="ECO:0007669"/>
    <property type="project" value="UniProtKB-KW"/>
</dbReference>
<dbReference type="EMBL" id="VGLS01000055">
    <property type="protein sequence ID" value="MBM3222789.1"/>
    <property type="molecule type" value="Genomic_DNA"/>
</dbReference>
<keyword evidence="5" id="KW-0808">Transferase</keyword>
<dbReference type="Gene3D" id="3.10.290.10">
    <property type="entry name" value="RNA-binding S4 domain"/>
    <property type="match status" value="1"/>
</dbReference>
<gene>
    <name evidence="5" type="ORF">FJZ47_03155</name>
</gene>
<dbReference type="NCBIfam" id="TIGR00478">
    <property type="entry name" value="tly"/>
    <property type="match status" value="1"/>
</dbReference>
<dbReference type="SMART" id="SM00363">
    <property type="entry name" value="S4"/>
    <property type="match status" value="1"/>
</dbReference>
<evidence type="ECO:0000313" key="6">
    <source>
        <dbReference type="Proteomes" id="UP000712673"/>
    </source>
</evidence>
<sequence length="273" mass="29472">MAARERLDLLVWQRGLAPSRAQARALILAGQIAVNGTKMTRAGTPVDLEATLSRLSPPSLYVSRGGDKLAAALAAFPIVIHQRVAMDVGASTGGFTDCLLQAGALRVYAIDVGYGQLHWRLRTDPRVIVRERTNARYLQPAHLPEPIAVLTVDASFISLRLLLPVLYHLLAPQAESIVLIKPQFEVGKGQVGRRGVVQSPQQHQMVLQDVLMAAQTCGFGVCHVIASPLLGPQGNREFLAHLQVAAPVLSATTLQELCTHVALSSPTLNRKEE</sequence>
<accession>A0A937VZM2</accession>
<comment type="similarity">
    <text evidence="2">Belongs to the TlyA family.</text>
</comment>
<evidence type="ECO:0000313" key="5">
    <source>
        <dbReference type="EMBL" id="MBM3222789.1"/>
    </source>
</evidence>
<reference evidence="5" key="1">
    <citation type="submission" date="2019-03" db="EMBL/GenBank/DDBJ databases">
        <title>Lake Tanganyika Metagenome-Assembled Genomes (MAGs).</title>
        <authorList>
            <person name="Tran P."/>
        </authorList>
    </citation>
    <scope>NUCLEOTIDE SEQUENCE</scope>
    <source>
        <strain evidence="5">K_DeepCast_65m_m2_066</strain>
    </source>
</reference>
<evidence type="ECO:0000259" key="4">
    <source>
        <dbReference type="SMART" id="SM00363"/>
    </source>
</evidence>
<dbReference type="PIRSF" id="PIRSF005578">
    <property type="entry name" value="TlyA"/>
    <property type="match status" value="1"/>
</dbReference>
<keyword evidence="1 3" id="KW-0694">RNA-binding</keyword>
<dbReference type="InterPro" id="IPR002877">
    <property type="entry name" value="RNA_MeTrfase_FtsJ_dom"/>
</dbReference>
<dbReference type="CDD" id="cd00165">
    <property type="entry name" value="S4"/>
    <property type="match status" value="1"/>
</dbReference>
<dbReference type="InterPro" id="IPR036986">
    <property type="entry name" value="S4_RNA-bd_sf"/>
</dbReference>
<dbReference type="PANTHER" id="PTHR32319:SF0">
    <property type="entry name" value="BACTERIAL HEMOLYSIN-LIKE PROTEIN"/>
    <property type="match status" value="1"/>
</dbReference>
<dbReference type="InterPro" id="IPR002942">
    <property type="entry name" value="S4_RNA-bd"/>
</dbReference>
<name>A0A937VZM2_UNCTE</name>
<dbReference type="PANTHER" id="PTHR32319">
    <property type="entry name" value="BACTERIAL HEMOLYSIN-LIKE PROTEIN"/>
    <property type="match status" value="1"/>
</dbReference>
<dbReference type="SUPFAM" id="SSF53335">
    <property type="entry name" value="S-adenosyl-L-methionine-dependent methyltransferases"/>
    <property type="match status" value="1"/>
</dbReference>
<dbReference type="InterPro" id="IPR047048">
    <property type="entry name" value="TlyA"/>
</dbReference>
<organism evidence="5 6">
    <name type="scientific">Tectimicrobiota bacterium</name>
    <dbReference type="NCBI Taxonomy" id="2528274"/>
    <lineage>
        <taxon>Bacteria</taxon>
        <taxon>Pseudomonadati</taxon>
        <taxon>Nitrospinota/Tectimicrobiota group</taxon>
        <taxon>Candidatus Tectimicrobiota</taxon>
    </lineage>
</organism>
<dbReference type="InterPro" id="IPR029063">
    <property type="entry name" value="SAM-dependent_MTases_sf"/>
</dbReference>
<evidence type="ECO:0000256" key="3">
    <source>
        <dbReference type="PROSITE-ProRule" id="PRU00182"/>
    </source>
</evidence>
<dbReference type="AlphaFoldDB" id="A0A937VZM2"/>
<dbReference type="Pfam" id="PF01728">
    <property type="entry name" value="FtsJ"/>
    <property type="match status" value="1"/>
</dbReference>
<dbReference type="GO" id="GO:0032259">
    <property type="term" value="P:methylation"/>
    <property type="evidence" value="ECO:0007669"/>
    <property type="project" value="UniProtKB-KW"/>
</dbReference>
<dbReference type="PROSITE" id="PS50889">
    <property type="entry name" value="S4"/>
    <property type="match status" value="1"/>
</dbReference>
<dbReference type="Proteomes" id="UP000712673">
    <property type="component" value="Unassembled WGS sequence"/>
</dbReference>
<dbReference type="InterPro" id="IPR004538">
    <property type="entry name" value="Hemolysin_A/TlyA"/>
</dbReference>
<feature type="domain" description="RNA-binding S4" evidence="4">
    <location>
        <begin position="5"/>
        <end position="70"/>
    </location>
</feature>